<reference evidence="4" key="1">
    <citation type="submission" date="2016-02" db="EMBL/GenBank/DDBJ databases">
        <authorList>
            <person name="Dunlap C."/>
        </authorList>
    </citation>
    <scope>NUCLEOTIDE SEQUENCE [LARGE SCALE GENOMIC DNA]</scope>
    <source>
        <strain evidence="4">NRRL B-41092</strain>
    </source>
</reference>
<keyword evidence="2" id="KW-1133">Transmembrane helix</keyword>
<proteinExistence type="predicted"/>
<organism evidence="3 4">
    <name type="scientific">Bacillus nakamurai</name>
    <dbReference type="NCBI Taxonomy" id="1793963"/>
    <lineage>
        <taxon>Bacteria</taxon>
        <taxon>Bacillati</taxon>
        <taxon>Bacillota</taxon>
        <taxon>Bacilli</taxon>
        <taxon>Bacillales</taxon>
        <taxon>Bacillaceae</taxon>
        <taxon>Bacillus</taxon>
    </lineage>
</organism>
<comment type="caution">
    <text evidence="3">The sequence shown here is derived from an EMBL/GenBank/DDBJ whole genome shotgun (WGS) entry which is preliminary data.</text>
</comment>
<dbReference type="AlphaFoldDB" id="A0A150F9M6"/>
<accession>A0A150F9M6</accession>
<name>A0A150F9M6_9BACI</name>
<evidence type="ECO:0000313" key="3">
    <source>
        <dbReference type="EMBL" id="KXZ21817.1"/>
    </source>
</evidence>
<keyword evidence="4" id="KW-1185">Reference proteome</keyword>
<dbReference type="OrthoDB" id="2937664at2"/>
<dbReference type="Proteomes" id="UP000075430">
    <property type="component" value="Unassembled WGS sequence"/>
</dbReference>
<feature type="transmembrane region" description="Helical" evidence="2">
    <location>
        <begin position="6"/>
        <end position="24"/>
    </location>
</feature>
<dbReference type="STRING" id="1793963.AXI58_12815"/>
<feature type="region of interest" description="Disordered" evidence="1">
    <location>
        <begin position="58"/>
        <end position="86"/>
    </location>
</feature>
<keyword evidence="2" id="KW-0472">Membrane</keyword>
<feature type="compositionally biased region" description="Acidic residues" evidence="1">
    <location>
        <begin position="70"/>
        <end position="84"/>
    </location>
</feature>
<feature type="transmembrane region" description="Helical" evidence="2">
    <location>
        <begin position="36"/>
        <end position="52"/>
    </location>
</feature>
<dbReference type="EMBL" id="LSBA01000006">
    <property type="protein sequence ID" value="KXZ21817.1"/>
    <property type="molecule type" value="Genomic_DNA"/>
</dbReference>
<keyword evidence="2" id="KW-0812">Transmembrane</keyword>
<evidence type="ECO:0000256" key="1">
    <source>
        <dbReference type="SAM" id="MobiDB-lite"/>
    </source>
</evidence>
<evidence type="ECO:0000313" key="4">
    <source>
        <dbReference type="Proteomes" id="UP000075430"/>
    </source>
</evidence>
<dbReference type="RefSeq" id="WP_061521171.1">
    <property type="nucleotide sequence ID" value="NZ_JARLZY010000005.1"/>
</dbReference>
<gene>
    <name evidence="3" type="ORF">AXI58_12815</name>
</gene>
<protein>
    <submittedName>
        <fullName evidence="3">Uncharacterized protein</fullName>
    </submittedName>
</protein>
<sequence length="247" mass="27869">MIILGIVATLATFVFITALIFIFFEKTKKIGKQIAPISLVLALSLFFIMGALNRESHETKTEDVTAVTESTEEEPMYSEDEEDSDVRSVEDNQKEFNFSPEEFVQTFNEATRDIESDEDIESSGLNRINKDNIGDFELTEAKDGTIYTRELKTETDNSGGTFTLEAWYDENHKFYRLHLSTSGSDNMASQIGLVNTLTVFHALGIDIKHVNDLLKSEQNTLEVFDGDYLVTLAKIPQMSLIINIEPK</sequence>
<evidence type="ECO:0000256" key="2">
    <source>
        <dbReference type="SAM" id="Phobius"/>
    </source>
</evidence>